<dbReference type="PROSITE" id="PS52019">
    <property type="entry name" value="PKS_MFAS_DH"/>
    <property type="match status" value="1"/>
</dbReference>
<feature type="domain" description="Ketosynthase family 3 (KS3)" evidence="7">
    <location>
        <begin position="29"/>
        <end position="452"/>
    </location>
</feature>
<feature type="compositionally biased region" description="Basic and acidic residues" evidence="5">
    <location>
        <begin position="1"/>
        <end position="15"/>
    </location>
</feature>
<dbReference type="EMBL" id="CAKMMF010000003">
    <property type="protein sequence ID" value="CAH1195691.1"/>
    <property type="molecule type" value="Genomic_DNA"/>
</dbReference>
<evidence type="ECO:0000256" key="1">
    <source>
        <dbReference type="ARBA" id="ARBA00022450"/>
    </source>
</evidence>
<dbReference type="Gene3D" id="3.40.50.720">
    <property type="entry name" value="NAD(P)-binding Rossmann-like Domain"/>
    <property type="match status" value="1"/>
</dbReference>
<feature type="region of interest" description="Disordered" evidence="5">
    <location>
        <begin position="1"/>
        <end position="27"/>
    </location>
</feature>
<evidence type="ECO:0000259" key="7">
    <source>
        <dbReference type="PROSITE" id="PS52004"/>
    </source>
</evidence>
<dbReference type="SMART" id="SM00825">
    <property type="entry name" value="PKS_KS"/>
    <property type="match status" value="1"/>
</dbReference>
<dbReference type="PROSITE" id="PS52004">
    <property type="entry name" value="KS3_2"/>
    <property type="match status" value="1"/>
</dbReference>
<dbReference type="Pfam" id="PF21394">
    <property type="entry name" value="Beta-ketacyl_N"/>
    <property type="match status" value="1"/>
</dbReference>
<evidence type="ECO:0000256" key="4">
    <source>
        <dbReference type="PROSITE-ProRule" id="PRU01363"/>
    </source>
</evidence>
<dbReference type="Pfam" id="PF14765">
    <property type="entry name" value="PS-DH"/>
    <property type="match status" value="1"/>
</dbReference>
<keyword evidence="2" id="KW-0597">Phosphoprotein</keyword>
<dbReference type="PROSITE" id="PS50075">
    <property type="entry name" value="CARRIER"/>
    <property type="match status" value="1"/>
</dbReference>
<dbReference type="Pfam" id="PF21089">
    <property type="entry name" value="PKS_DH_N"/>
    <property type="match status" value="1"/>
</dbReference>
<dbReference type="Pfam" id="PF00550">
    <property type="entry name" value="PP-binding"/>
    <property type="match status" value="1"/>
</dbReference>
<keyword evidence="10" id="KW-1185">Reference proteome</keyword>
<feature type="region of interest" description="N-terminal hotdog fold" evidence="4">
    <location>
        <begin position="654"/>
        <end position="775"/>
    </location>
</feature>
<dbReference type="InterPro" id="IPR014031">
    <property type="entry name" value="Ketoacyl_synth_C"/>
</dbReference>
<dbReference type="InterPro" id="IPR020807">
    <property type="entry name" value="PKS_DH"/>
</dbReference>
<dbReference type="PANTHER" id="PTHR43775">
    <property type="entry name" value="FATTY ACID SYNTHASE"/>
    <property type="match status" value="1"/>
</dbReference>
<dbReference type="CDD" id="cd00833">
    <property type="entry name" value="PKS"/>
    <property type="match status" value="1"/>
</dbReference>
<feature type="active site" description="Proton acceptor; for dehydratase activity" evidence="4">
    <location>
        <position position="685"/>
    </location>
</feature>
<feature type="domain" description="Carrier" evidence="6">
    <location>
        <begin position="1484"/>
        <end position="1559"/>
    </location>
</feature>
<protein>
    <submittedName>
        <fullName evidence="9">Polyketide synthase PksM</fullName>
    </submittedName>
</protein>
<dbReference type="RefSeq" id="WP_236339034.1">
    <property type="nucleotide sequence ID" value="NZ_CAKMMF010000003.1"/>
</dbReference>
<name>A0ABN8G3E8_9BACL</name>
<feature type="domain" description="PKS/mFAS DH" evidence="8">
    <location>
        <begin position="654"/>
        <end position="943"/>
    </location>
</feature>
<dbReference type="Gene3D" id="3.10.129.110">
    <property type="entry name" value="Polyketide synthase dehydratase"/>
    <property type="match status" value="1"/>
</dbReference>
<dbReference type="InterPro" id="IPR036291">
    <property type="entry name" value="NAD(P)-bd_dom_sf"/>
</dbReference>
<dbReference type="Pfam" id="PF22621">
    <property type="entry name" value="CurL-like_PKS_C"/>
    <property type="match status" value="1"/>
</dbReference>
<accession>A0ABN8G3E8</accession>
<dbReference type="InterPro" id="IPR036736">
    <property type="entry name" value="ACP-like_sf"/>
</dbReference>
<dbReference type="PANTHER" id="PTHR43775:SF37">
    <property type="entry name" value="SI:DKEY-61P9.11"/>
    <property type="match status" value="1"/>
</dbReference>
<dbReference type="Gene3D" id="1.10.1200.10">
    <property type="entry name" value="ACP-like"/>
    <property type="match status" value="1"/>
</dbReference>
<sequence length="1608" mass="176077">MVKFNDIKLNRRKEAAPAPQSAAEPTVSDKDVAVIGISLKFPQADTPETFWRQLREGVDSIGAFPETRREDAEDMKRLLKGVQQEAAFENAAYLDEVDKFDYSFFRISPNEASLMDPSQRLFLETVWGAIEDGGYGGKKLSGSRTGVFVGYGSDPEYKQLVTAVDPELLAGAHTGNTNPIIASRIAYLLDLKGPNMIVDTTCSSSLLAIHLACQSLRNEECELAIAGGVELHLMPIRQTSIGVEAGDGRAKSFDERADGTGTGEGVAAVLLKPLAKAVADGDAIYAIIKGSAVNHDGTSIGLTAPNALAQEDVIANAWKDARVEAESITYIEAHGTGTKLGDPIEIEGMQRAFRRFTDKRHFCAVGSVKTNIGHLDHSAGMAGFIKAALALQHRELPPSLHFKEPNRKIDFVKSPVYVNDRLAPWVSTRYPRRCGVSSFGLSGTNCHVVLQEAPDKAVSQPSQSAAGFGSQVLTLSARDEQALKRLIASYRERISWADAAAMRDICFTANTGRGQYSHRIAFVFHSQDELLQQLLAAEQSASLASLQTDGVGYGAHRIVSANQPTKEAGELTEHVVQSITQMANGMLDGYVNEQGQNSGLLSDVCRFYTEGANMDWERIYRNETRQRVHLPIYPFERTRCWIDTRARGSAAALHPLVDKQVAVTLDTEIYATSYDVSRHWVLSEHKIMNDSVLVGTAYLEMVLQVCSQSHPDVIVAFKDVQFHAPLTVKEGEQADVQLVIRKASGNYLFTVESTAGEGSFTKHVQGSFELKPREGHRAHHDESIDSIIRRLESGHMVPDLERYNDTSVFEFGPRWNNIREMYVGDSELLSHIRIPDAFKGELSQFTLYPSMMDNALTTMPLIAKAIEVNSLTDDSIYLPFSYGSLTVYRQLPPEFYSYVRLKSPITETTELISYDIMLISPGGAVIADIRGYSLKKARKNRLGAQGAGSNHLFHKMEWVQQEITAVEAARTSVSGSVLMIGRPDARTEQLAAALRKQAYSVIVAHPADQFQQTGEQSYQFALSRDGMERLMQAVKGEPISRIIHMLTFGEAGHSHSDGTDAADAKLANGVNSVFELVKSLLAHNYRQSIDIAILTSHAYSVTGEESFVVPEYAALSGLSRVVGQEYPNLKSRTIDVAFDTSLDLLLKELLSPGEAAERVAYRGGSRWIEQFQELSLQVDESGGEVIAPASTYVITGGTGGIGLEIARYLALRAQVNIVLLGRSALPPRQQWSTIVNDGSEFKLCRTIRAIEEIEASGSSVLFIRTDAGNRDSLSNALNGIREKYGRIHGIIHSAGLPANGYIIKKELDDFHAVLAPKVNGALLLDELTEGDNPDFFVVFSSNTTLMGVPGQSDYTAANSFLDAFASYRNRKGKRTITINWPAWKETGMAVDHGTNGDNLLKALPTAQAIHAFHQILHTPSAERIIVGELNAAGSFNGYSLSDVPINFSEEIRRKFKLNRKDSAVRAADGKKAAAALRKGKEGLSSAVDWETAISAIWRVVLGFEEINVYDSFFDIGGDSIMITKVHSLMEEQFPGRVSIADLFTYTSVSDMAQYMVSLDAGNEAAADSEIVELEDIDLGIESLLDALEQGEVSVESAMESFMKLGGMR</sequence>
<dbReference type="SUPFAM" id="SSF47336">
    <property type="entry name" value="ACP-like"/>
    <property type="match status" value="1"/>
</dbReference>
<dbReference type="InterPro" id="IPR049552">
    <property type="entry name" value="PKS_DH_N"/>
</dbReference>
<keyword evidence="1" id="KW-0596">Phosphopantetheine</keyword>
<dbReference type="InterPro" id="IPR014030">
    <property type="entry name" value="Ketoacyl_synth_N"/>
</dbReference>
<dbReference type="InterPro" id="IPR049551">
    <property type="entry name" value="PKS_DH_C"/>
</dbReference>
<evidence type="ECO:0000256" key="2">
    <source>
        <dbReference type="ARBA" id="ARBA00022553"/>
    </source>
</evidence>
<feature type="region of interest" description="C-terminal hotdog fold" evidence="4">
    <location>
        <begin position="794"/>
        <end position="943"/>
    </location>
</feature>
<proteinExistence type="predicted"/>
<dbReference type="InterPro" id="IPR009081">
    <property type="entry name" value="PP-bd_ACP"/>
</dbReference>
<dbReference type="Gene3D" id="1.10.1240.100">
    <property type="match status" value="1"/>
</dbReference>
<evidence type="ECO:0000256" key="5">
    <source>
        <dbReference type="SAM" id="MobiDB-lite"/>
    </source>
</evidence>
<dbReference type="SUPFAM" id="SSF53901">
    <property type="entry name" value="Thiolase-like"/>
    <property type="match status" value="1"/>
</dbReference>
<evidence type="ECO:0000259" key="6">
    <source>
        <dbReference type="PROSITE" id="PS50075"/>
    </source>
</evidence>
<dbReference type="Proteomes" id="UP000838686">
    <property type="component" value="Unassembled WGS sequence"/>
</dbReference>
<feature type="compositionally biased region" description="Low complexity" evidence="5">
    <location>
        <begin position="16"/>
        <end position="25"/>
    </location>
</feature>
<evidence type="ECO:0000313" key="9">
    <source>
        <dbReference type="EMBL" id="CAH1195691.1"/>
    </source>
</evidence>
<dbReference type="InterPro" id="IPR013968">
    <property type="entry name" value="PKS_KR"/>
</dbReference>
<dbReference type="InterPro" id="IPR020841">
    <property type="entry name" value="PKS_Beta-ketoAc_synthase_dom"/>
</dbReference>
<evidence type="ECO:0000313" key="10">
    <source>
        <dbReference type="Proteomes" id="UP000838686"/>
    </source>
</evidence>
<dbReference type="Pfam" id="PF00109">
    <property type="entry name" value="ketoacyl-synt"/>
    <property type="match status" value="1"/>
</dbReference>
<gene>
    <name evidence="9" type="primary">pksM</name>
    <name evidence="9" type="ORF">PAECIP111893_00742</name>
</gene>
<dbReference type="Pfam" id="PF02801">
    <property type="entry name" value="Ketoacyl-synt_C"/>
    <property type="match status" value="1"/>
</dbReference>
<dbReference type="InterPro" id="IPR042104">
    <property type="entry name" value="PKS_dehydratase_sf"/>
</dbReference>
<dbReference type="Gene3D" id="3.40.47.10">
    <property type="match status" value="1"/>
</dbReference>
<dbReference type="SMART" id="SM00822">
    <property type="entry name" value="PKS_KR"/>
    <property type="match status" value="1"/>
</dbReference>
<dbReference type="SUPFAM" id="SSF51735">
    <property type="entry name" value="NAD(P)-binding Rossmann-fold domains"/>
    <property type="match status" value="2"/>
</dbReference>
<reference evidence="9" key="1">
    <citation type="submission" date="2022-01" db="EMBL/GenBank/DDBJ databases">
        <authorList>
            <person name="Criscuolo A."/>
        </authorList>
    </citation>
    <scope>NUCLEOTIDE SEQUENCE</scope>
    <source>
        <strain evidence="9">CIP111893</strain>
    </source>
</reference>
<dbReference type="SMART" id="SM00826">
    <property type="entry name" value="PKS_DH"/>
    <property type="match status" value="1"/>
</dbReference>
<dbReference type="InterPro" id="IPR016039">
    <property type="entry name" value="Thiolase-like"/>
</dbReference>
<evidence type="ECO:0000256" key="3">
    <source>
        <dbReference type="ARBA" id="ARBA00022679"/>
    </source>
</evidence>
<dbReference type="CDD" id="cd08953">
    <property type="entry name" value="KR_2_SDR_x"/>
    <property type="match status" value="1"/>
</dbReference>
<comment type="caution">
    <text evidence="9">The sequence shown here is derived from an EMBL/GenBank/DDBJ whole genome shotgun (WGS) entry which is preliminary data.</text>
</comment>
<feature type="active site" description="Proton donor; for dehydratase activity" evidence="4">
    <location>
        <position position="853"/>
    </location>
</feature>
<keyword evidence="3" id="KW-0808">Transferase</keyword>
<dbReference type="Pfam" id="PF08659">
    <property type="entry name" value="KR"/>
    <property type="match status" value="1"/>
</dbReference>
<evidence type="ECO:0000259" key="8">
    <source>
        <dbReference type="PROSITE" id="PS52019"/>
    </source>
</evidence>
<dbReference type="InterPro" id="IPR050091">
    <property type="entry name" value="PKS_NRPS_Biosynth_Enz"/>
</dbReference>
<dbReference type="InterPro" id="IPR049900">
    <property type="entry name" value="PKS_mFAS_DH"/>
</dbReference>
<dbReference type="InterPro" id="IPR049490">
    <property type="entry name" value="C883_1060-like_KR_N"/>
</dbReference>
<organism evidence="9 10">
    <name type="scientific">Paenibacillus plantiphilus</name>
    <dbReference type="NCBI Taxonomy" id="2905650"/>
    <lineage>
        <taxon>Bacteria</taxon>
        <taxon>Bacillati</taxon>
        <taxon>Bacillota</taxon>
        <taxon>Bacilli</taxon>
        <taxon>Bacillales</taxon>
        <taxon>Paenibacillaceae</taxon>
        <taxon>Paenibacillus</taxon>
    </lineage>
</organism>
<dbReference type="InterPro" id="IPR057326">
    <property type="entry name" value="KR_dom"/>
</dbReference>